<reference evidence="1" key="1">
    <citation type="journal article" date="2020" name="Nature">
        <title>Giant virus diversity and host interactions through global metagenomics.</title>
        <authorList>
            <person name="Schulz F."/>
            <person name="Roux S."/>
            <person name="Paez-Espino D."/>
            <person name="Jungbluth S."/>
            <person name="Walsh D.A."/>
            <person name="Denef V.J."/>
            <person name="McMahon K.D."/>
            <person name="Konstantinidis K.T."/>
            <person name="Eloe-Fadrosh E.A."/>
            <person name="Kyrpides N.C."/>
            <person name="Woyke T."/>
        </authorList>
    </citation>
    <scope>NUCLEOTIDE SEQUENCE</scope>
    <source>
        <strain evidence="1">GVMAG-M-3300009159-65</strain>
    </source>
</reference>
<name>A0A6C0EU58_9ZZZZ</name>
<accession>A0A6C0EU58</accession>
<proteinExistence type="predicted"/>
<protein>
    <submittedName>
        <fullName evidence="1">Uncharacterized protein</fullName>
    </submittedName>
</protein>
<dbReference type="EMBL" id="MN738934">
    <property type="protein sequence ID" value="QHT32282.1"/>
    <property type="molecule type" value="Genomic_DNA"/>
</dbReference>
<sequence length="75" mass="8887">MAFNLMMDNVYNMNMYIEGFNYVNMYITIVNNIILNNIPIDYFGFTPYQVNTLYNVLYPIIGVNNLYNQNVINQI</sequence>
<dbReference type="AlphaFoldDB" id="A0A6C0EU58"/>
<organism evidence="1">
    <name type="scientific">viral metagenome</name>
    <dbReference type="NCBI Taxonomy" id="1070528"/>
    <lineage>
        <taxon>unclassified sequences</taxon>
        <taxon>metagenomes</taxon>
        <taxon>organismal metagenomes</taxon>
    </lineage>
</organism>
<evidence type="ECO:0000313" key="1">
    <source>
        <dbReference type="EMBL" id="QHT32282.1"/>
    </source>
</evidence>